<dbReference type="AlphaFoldDB" id="A0A1V3IXC0"/>
<dbReference type="EMBL" id="MLHL01000061">
    <property type="protein sequence ID" value="OOF46966.1"/>
    <property type="molecule type" value="Genomic_DNA"/>
</dbReference>
<evidence type="ECO:0000313" key="1">
    <source>
        <dbReference type="EMBL" id="OOF46966.1"/>
    </source>
</evidence>
<protein>
    <submittedName>
        <fullName evidence="1">Uncharacterized protein</fullName>
    </submittedName>
</protein>
<evidence type="ECO:0000313" key="2">
    <source>
        <dbReference type="Proteomes" id="UP000189161"/>
    </source>
</evidence>
<gene>
    <name evidence="1" type="ORF">BKK52_10615</name>
</gene>
<dbReference type="Proteomes" id="UP000189161">
    <property type="component" value="Unassembled WGS sequence"/>
</dbReference>
<accession>A0A1V3IXC0</accession>
<name>A0A1V3IXC0_9PAST</name>
<comment type="caution">
    <text evidence="1">The sequence shown here is derived from an EMBL/GenBank/DDBJ whole genome shotgun (WGS) entry which is preliminary data.</text>
</comment>
<sequence>MRLSTDDGSISIENNDITLHFNHDLTAQAKWKSAKYDLQITDAQGKVKTLLAGTITLTADITKI</sequence>
<keyword evidence="2" id="KW-1185">Reference proteome</keyword>
<reference evidence="1 2" key="1">
    <citation type="submission" date="2016-10" db="EMBL/GenBank/DDBJ databases">
        <title>Rodentibacter gen. nov. and new species.</title>
        <authorList>
            <person name="Christensen H."/>
        </authorList>
    </citation>
    <scope>NUCLEOTIDE SEQUENCE [LARGE SCALE GENOMIC DNA]</scope>
    <source>
        <strain evidence="1 2">H1987082031</strain>
    </source>
</reference>
<organism evidence="1 2">
    <name type="scientific">Rodentibacter trehalosifermentans</name>
    <dbReference type="NCBI Taxonomy" id="1908263"/>
    <lineage>
        <taxon>Bacteria</taxon>
        <taxon>Pseudomonadati</taxon>
        <taxon>Pseudomonadota</taxon>
        <taxon>Gammaproteobacteria</taxon>
        <taxon>Pasteurellales</taxon>
        <taxon>Pasteurellaceae</taxon>
        <taxon>Rodentibacter</taxon>
    </lineage>
</organism>
<proteinExistence type="predicted"/>